<proteinExistence type="predicted"/>
<name>A0AAJ3NNY6_9MYCO</name>
<dbReference type="AlphaFoldDB" id="A0AAJ3NNY6"/>
<evidence type="ECO:0000313" key="2">
    <source>
        <dbReference type="EMBL" id="ORW70669.1"/>
    </source>
</evidence>
<evidence type="ECO:0000313" key="3">
    <source>
        <dbReference type="Proteomes" id="UP000193387"/>
    </source>
</evidence>
<organism evidence="2 3">
    <name type="scientific">Mycobacterium saskatchewanense</name>
    <dbReference type="NCBI Taxonomy" id="220927"/>
    <lineage>
        <taxon>Bacteria</taxon>
        <taxon>Bacillati</taxon>
        <taxon>Actinomycetota</taxon>
        <taxon>Actinomycetes</taxon>
        <taxon>Mycobacteriales</taxon>
        <taxon>Mycobacteriaceae</taxon>
        <taxon>Mycobacterium</taxon>
        <taxon>Mycobacterium simiae complex</taxon>
    </lineage>
</organism>
<protein>
    <submittedName>
        <fullName evidence="2">Uncharacterized protein</fullName>
    </submittedName>
</protein>
<keyword evidence="3" id="KW-1185">Reference proteome</keyword>
<dbReference type="EMBL" id="LQPR01000038">
    <property type="protein sequence ID" value="ORW70669.1"/>
    <property type="molecule type" value="Genomic_DNA"/>
</dbReference>
<accession>A0AAJ3NNY6</accession>
<sequence length="155" mass="17006">MQFTDTEALVPLGLLAAEHDQPVEQFAAWLQRRGITITVSTGLRCITAEVAQRLYDEREATRRAAADERRRRAGELNPVHARIAAHTRRQAELRAAGLELDGLALLQVASGDLDPEADAQRAGEELMARGLDEALAPPRPPSKPASPFEQLGLRR</sequence>
<feature type="region of interest" description="Disordered" evidence="1">
    <location>
        <begin position="129"/>
        <end position="155"/>
    </location>
</feature>
<gene>
    <name evidence="2" type="ORF">AWC23_16450</name>
</gene>
<evidence type="ECO:0000256" key="1">
    <source>
        <dbReference type="SAM" id="MobiDB-lite"/>
    </source>
</evidence>
<dbReference type="RefSeq" id="WP_085256456.1">
    <property type="nucleotide sequence ID" value="NZ_AP022573.1"/>
</dbReference>
<dbReference type="Proteomes" id="UP000193387">
    <property type="component" value="Unassembled WGS sequence"/>
</dbReference>
<reference evidence="2 3" key="1">
    <citation type="submission" date="2016-01" db="EMBL/GenBank/DDBJ databases">
        <title>The new phylogeny of the genus Mycobacterium.</title>
        <authorList>
            <person name="Tarcisio F."/>
            <person name="Conor M."/>
            <person name="Antonella G."/>
            <person name="Elisabetta G."/>
            <person name="Giulia F.S."/>
            <person name="Sara T."/>
            <person name="Anna F."/>
            <person name="Clotilde B."/>
            <person name="Roberto B."/>
            <person name="Veronica D.S."/>
            <person name="Fabio R."/>
            <person name="Monica P."/>
            <person name="Olivier J."/>
            <person name="Enrico T."/>
            <person name="Nicola S."/>
        </authorList>
    </citation>
    <scope>NUCLEOTIDE SEQUENCE [LARGE SCALE GENOMIC DNA]</scope>
    <source>
        <strain evidence="2 3">DSM 44616</strain>
    </source>
</reference>
<comment type="caution">
    <text evidence="2">The sequence shown here is derived from an EMBL/GenBank/DDBJ whole genome shotgun (WGS) entry which is preliminary data.</text>
</comment>